<keyword evidence="2" id="KW-1185">Reference proteome</keyword>
<gene>
    <name evidence="1" type="ORF">SAMN04487962_12520</name>
</gene>
<reference evidence="2" key="1">
    <citation type="submission" date="2016-10" db="EMBL/GenBank/DDBJ databases">
        <authorList>
            <person name="Varghese N."/>
            <person name="Submissions S."/>
        </authorList>
    </citation>
    <scope>NUCLEOTIDE SEQUENCE [LARGE SCALE GENOMIC DNA]</scope>
    <source>
        <strain evidence="2">CGMCC 1.6489</strain>
    </source>
</reference>
<dbReference type="RefSeq" id="WP_091854392.1">
    <property type="nucleotide sequence ID" value="NZ_FOHZ01000025.1"/>
</dbReference>
<dbReference type="Proteomes" id="UP000198762">
    <property type="component" value="Unassembled WGS sequence"/>
</dbReference>
<protein>
    <recommendedName>
        <fullName evidence="3">Phage gp6-like head-tail connector protein</fullName>
    </recommendedName>
</protein>
<organism evidence="1 2">
    <name type="scientific">Marinobacter segnicrescens</name>
    <dbReference type="NCBI Taxonomy" id="430453"/>
    <lineage>
        <taxon>Bacteria</taxon>
        <taxon>Pseudomonadati</taxon>
        <taxon>Pseudomonadota</taxon>
        <taxon>Gammaproteobacteria</taxon>
        <taxon>Pseudomonadales</taxon>
        <taxon>Marinobacteraceae</taxon>
        <taxon>Marinobacter</taxon>
    </lineage>
</organism>
<proteinExistence type="predicted"/>
<name>A0A1I0H7W4_9GAMM</name>
<evidence type="ECO:0008006" key="3">
    <source>
        <dbReference type="Google" id="ProtNLM"/>
    </source>
</evidence>
<evidence type="ECO:0000313" key="2">
    <source>
        <dbReference type="Proteomes" id="UP000198762"/>
    </source>
</evidence>
<dbReference type="AlphaFoldDB" id="A0A1I0H7W4"/>
<sequence length="187" mass="20659">MALVRFEKIRDLIDLEGPVSSGGEATLDDFPQLAVLLDSVKASIESYIGRYIEQDSYTESGWIDSNEIPLRALPVKKIKSVTVDVSPIDLDQIRISRAGITLPSIVPRGTFNDVFFEVKYQGGFDEIPADIERAALLQVLYEYNRLPHIGATSVSNDGGSVQTPELGLLREVRNLLDKHKNFGILGV</sequence>
<dbReference type="STRING" id="430453.SAMN04487962_12520"/>
<dbReference type="EMBL" id="FOHZ01000025">
    <property type="protein sequence ID" value="SET79798.1"/>
    <property type="molecule type" value="Genomic_DNA"/>
</dbReference>
<accession>A0A1I0H7W4</accession>
<evidence type="ECO:0000313" key="1">
    <source>
        <dbReference type="EMBL" id="SET79798.1"/>
    </source>
</evidence>
<dbReference type="OrthoDB" id="8590732at2"/>